<organism evidence="4 5">
    <name type="scientific">Eragrostis curvula</name>
    <name type="common">weeping love grass</name>
    <dbReference type="NCBI Taxonomy" id="38414"/>
    <lineage>
        <taxon>Eukaryota</taxon>
        <taxon>Viridiplantae</taxon>
        <taxon>Streptophyta</taxon>
        <taxon>Embryophyta</taxon>
        <taxon>Tracheophyta</taxon>
        <taxon>Spermatophyta</taxon>
        <taxon>Magnoliopsida</taxon>
        <taxon>Liliopsida</taxon>
        <taxon>Poales</taxon>
        <taxon>Poaceae</taxon>
        <taxon>PACMAD clade</taxon>
        <taxon>Chloridoideae</taxon>
        <taxon>Eragrostideae</taxon>
        <taxon>Eragrostidinae</taxon>
        <taxon>Eragrostis</taxon>
    </lineage>
</organism>
<feature type="region of interest" description="Disordered" evidence="2">
    <location>
        <begin position="1"/>
        <end position="63"/>
    </location>
</feature>
<feature type="region of interest" description="Disordered" evidence="2">
    <location>
        <begin position="80"/>
        <end position="132"/>
    </location>
</feature>
<evidence type="ECO:0000259" key="3">
    <source>
        <dbReference type="PROSITE" id="PS50158"/>
    </source>
</evidence>
<dbReference type="PROSITE" id="PS50158">
    <property type="entry name" value="ZF_CCHC"/>
    <property type="match status" value="1"/>
</dbReference>
<feature type="region of interest" description="Disordered" evidence="2">
    <location>
        <begin position="304"/>
        <end position="338"/>
    </location>
</feature>
<keyword evidence="1" id="KW-0863">Zinc-finger</keyword>
<keyword evidence="5" id="KW-1185">Reference proteome</keyword>
<feature type="compositionally biased region" description="Basic and acidic residues" evidence="2">
    <location>
        <begin position="33"/>
        <end position="63"/>
    </location>
</feature>
<reference evidence="4 5" key="1">
    <citation type="journal article" date="2019" name="Sci. Rep.">
        <title>A high-quality genome of Eragrostis curvula grass provides insights into Poaceae evolution and supports new strategies to enhance forage quality.</title>
        <authorList>
            <person name="Carballo J."/>
            <person name="Santos B.A.C.M."/>
            <person name="Zappacosta D."/>
            <person name="Garbus I."/>
            <person name="Selva J.P."/>
            <person name="Gallo C.A."/>
            <person name="Diaz A."/>
            <person name="Albertini E."/>
            <person name="Caccamo M."/>
            <person name="Echenique V."/>
        </authorList>
    </citation>
    <scope>NUCLEOTIDE SEQUENCE [LARGE SCALE GENOMIC DNA]</scope>
    <source>
        <strain evidence="5">cv. Victoria</strain>
        <tissue evidence="4">Leaf</tissue>
    </source>
</reference>
<feature type="region of interest" description="Disordered" evidence="2">
    <location>
        <begin position="377"/>
        <end position="405"/>
    </location>
</feature>
<dbReference type="EMBL" id="RWGY01000011">
    <property type="protein sequence ID" value="TVU30204.1"/>
    <property type="molecule type" value="Genomic_DNA"/>
</dbReference>
<dbReference type="Proteomes" id="UP000324897">
    <property type="component" value="Chromosome 1"/>
</dbReference>
<dbReference type="Pfam" id="PF00098">
    <property type="entry name" value="zf-CCHC"/>
    <property type="match status" value="1"/>
</dbReference>
<dbReference type="GO" id="GO:0003676">
    <property type="term" value="F:nucleic acid binding"/>
    <property type="evidence" value="ECO:0007669"/>
    <property type="project" value="InterPro"/>
</dbReference>
<evidence type="ECO:0000256" key="2">
    <source>
        <dbReference type="SAM" id="MobiDB-lite"/>
    </source>
</evidence>
<dbReference type="SUPFAM" id="SSF57756">
    <property type="entry name" value="Retrovirus zinc finger-like domains"/>
    <property type="match status" value="1"/>
</dbReference>
<dbReference type="GO" id="GO:0008270">
    <property type="term" value="F:zinc ion binding"/>
    <property type="evidence" value="ECO:0007669"/>
    <property type="project" value="UniProtKB-KW"/>
</dbReference>
<dbReference type="PANTHER" id="PTHR33170:SF22">
    <property type="entry name" value="OS10G0417100 PROTEIN"/>
    <property type="match status" value="1"/>
</dbReference>
<keyword evidence="1" id="KW-0862">Zinc</keyword>
<dbReference type="Gramene" id="TVU30204">
    <property type="protein sequence ID" value="TVU30204"/>
    <property type="gene ID" value="EJB05_21814"/>
</dbReference>
<sequence>MVNGRDSRGWGREGFGAGRQGRGAGRTGGRQDYTWRREQEWIKKDEDQNPDQGRHVPNRDRWDKRQLAEESKIVEELQVEEVKEKSKWSHREEMMENSKQWLPNEQGSKRQWAPNDQGTSKQMRHAEGSSSLSMQNPNLECFRCGDKGHVAQDCTKPRKCDLCGGFGHVTEHCRSKKLWELVAPLCATQVERQSFFSIPDCPSDINLKERSTTAIVTVISGQVDARQIENEFRSILGGNNSSIGAKAELQQAWFRVRGIPFDKRSVHTLAYVGSLVGATTEVEGAIIPYLYNFHYEREVIIPSQPPAETTQVPIRSTEPSPKKPRIENSNAEAKLKGLPNTRKLMHDAQKGYSRVMESNEETNNGDKSKNDVVEVTSLDSDDDDDDLLSEEFGINLGGGDEANSSNQTVGLVKCVEINTTKTPEQTSMFDKVSLLEDGHTQEASKEVLSLKEEEKMPLPEVDHTQEASKQVPSLEEEVKIADQLVEGSPVITEAQKIKITRQSNRLQQQLMQQAQHMKGATHKRTLEGTNLNDDNSFSVLSNSDISLIANNMGITVNPVDFETVDIMKDLEIARHTILNKKEDNAKIDKVDDDVVIQEMQSSHSSMPLLLEWEKEDSEEEQFTLVKSRKKGKNPKPVKDCVKISPLRRTVWGIVASYFGSNTRPASYEQFWEWVTRALPEGEMIYMTGLFKSEMQEVIEAGATSMMQAAINVMRRQGRCIVLPVIRSGVIEENGDEEAARPRSEG</sequence>
<evidence type="ECO:0000256" key="1">
    <source>
        <dbReference type="PROSITE-ProRule" id="PRU00047"/>
    </source>
</evidence>
<name>A0A5J9V3V0_9POAL</name>
<dbReference type="OrthoDB" id="1936908at2759"/>
<dbReference type="InterPro" id="IPR001878">
    <property type="entry name" value="Znf_CCHC"/>
</dbReference>
<feature type="domain" description="CCHC-type" evidence="3">
    <location>
        <begin position="141"/>
        <end position="156"/>
    </location>
</feature>
<keyword evidence="1" id="KW-0479">Metal-binding</keyword>
<feature type="compositionally biased region" description="Basic and acidic residues" evidence="2">
    <location>
        <begin position="80"/>
        <end position="96"/>
    </location>
</feature>
<feature type="compositionally biased region" description="Acidic residues" evidence="2">
    <location>
        <begin position="379"/>
        <end position="389"/>
    </location>
</feature>
<feature type="compositionally biased region" description="Polar residues" evidence="2">
    <location>
        <begin position="97"/>
        <end position="106"/>
    </location>
</feature>
<gene>
    <name evidence="4" type="ORF">EJB05_21814</name>
</gene>
<dbReference type="SMART" id="SM00343">
    <property type="entry name" value="ZnF_C2HC"/>
    <property type="match status" value="2"/>
</dbReference>
<protein>
    <recommendedName>
        <fullName evidence="3">CCHC-type domain-containing protein</fullName>
    </recommendedName>
</protein>
<evidence type="ECO:0000313" key="5">
    <source>
        <dbReference type="Proteomes" id="UP000324897"/>
    </source>
</evidence>
<evidence type="ECO:0000313" key="4">
    <source>
        <dbReference type="EMBL" id="TVU30204.1"/>
    </source>
</evidence>
<comment type="caution">
    <text evidence="4">The sequence shown here is derived from an EMBL/GenBank/DDBJ whole genome shotgun (WGS) entry which is preliminary data.</text>
</comment>
<feature type="compositionally biased region" description="Basic and acidic residues" evidence="2">
    <location>
        <begin position="1"/>
        <end position="11"/>
    </location>
</feature>
<dbReference type="Gene3D" id="4.10.60.10">
    <property type="entry name" value="Zinc finger, CCHC-type"/>
    <property type="match status" value="1"/>
</dbReference>
<feature type="non-terminal residue" evidence="4">
    <location>
        <position position="1"/>
    </location>
</feature>
<dbReference type="PANTHER" id="PTHR33170">
    <property type="entry name" value="DUF4283 DOMAIN-CONTAINING PROTEIN-RELATED"/>
    <property type="match status" value="1"/>
</dbReference>
<feature type="compositionally biased region" description="Gly residues" evidence="2">
    <location>
        <begin position="12"/>
        <end position="28"/>
    </location>
</feature>
<accession>A0A5J9V3V0</accession>
<dbReference type="InterPro" id="IPR036875">
    <property type="entry name" value="Znf_CCHC_sf"/>
</dbReference>
<dbReference type="AlphaFoldDB" id="A0A5J9V3V0"/>
<feature type="compositionally biased region" description="Polar residues" evidence="2">
    <location>
        <begin position="306"/>
        <end position="319"/>
    </location>
</feature>
<proteinExistence type="predicted"/>